<dbReference type="AlphaFoldDB" id="A0AA39IQY8"/>
<dbReference type="InterPro" id="IPR024079">
    <property type="entry name" value="MetalloPept_cat_dom_sf"/>
</dbReference>
<organism evidence="3 4">
    <name type="scientific">Steinernema hermaphroditum</name>
    <dbReference type="NCBI Taxonomy" id="289476"/>
    <lineage>
        <taxon>Eukaryota</taxon>
        <taxon>Metazoa</taxon>
        <taxon>Ecdysozoa</taxon>
        <taxon>Nematoda</taxon>
        <taxon>Chromadorea</taxon>
        <taxon>Rhabditida</taxon>
        <taxon>Tylenchina</taxon>
        <taxon>Panagrolaimomorpha</taxon>
        <taxon>Strongyloidoidea</taxon>
        <taxon>Steinernematidae</taxon>
        <taxon>Steinernema</taxon>
    </lineage>
</organism>
<dbReference type="PROSITE" id="PS51885">
    <property type="entry name" value="NEPRILYSIN"/>
    <property type="match status" value="1"/>
</dbReference>
<dbReference type="Gene3D" id="3.40.390.10">
    <property type="entry name" value="Collagenase (Catalytic Domain)"/>
    <property type="match status" value="1"/>
</dbReference>
<feature type="chain" id="PRO_5041451360" description="Peptidase M13 C-terminal domain-containing protein" evidence="1">
    <location>
        <begin position="18"/>
        <end position="659"/>
    </location>
</feature>
<gene>
    <name evidence="3" type="ORF">QR680_010475</name>
</gene>
<accession>A0AA39IQY8</accession>
<dbReference type="PANTHER" id="PTHR11733:SF208">
    <property type="entry name" value="PEPTIDASE M13 C-TERMINAL DOMAIN-CONTAINING PROTEIN"/>
    <property type="match status" value="1"/>
</dbReference>
<dbReference type="GO" id="GO:0004222">
    <property type="term" value="F:metalloendopeptidase activity"/>
    <property type="evidence" value="ECO:0007669"/>
    <property type="project" value="InterPro"/>
</dbReference>
<reference evidence="3" key="1">
    <citation type="submission" date="2023-06" db="EMBL/GenBank/DDBJ databases">
        <title>Genomic analysis of the entomopathogenic nematode Steinernema hermaphroditum.</title>
        <authorList>
            <person name="Schwarz E.M."/>
            <person name="Heppert J.K."/>
            <person name="Baniya A."/>
            <person name="Schwartz H.T."/>
            <person name="Tan C.-H."/>
            <person name="Antoshechkin I."/>
            <person name="Sternberg P.W."/>
            <person name="Goodrich-Blair H."/>
            <person name="Dillman A.R."/>
        </authorList>
    </citation>
    <scope>NUCLEOTIDE SEQUENCE</scope>
    <source>
        <strain evidence="3">PS9179</strain>
        <tissue evidence="3">Whole animal</tissue>
    </source>
</reference>
<name>A0AA39IQY8_9BILA</name>
<dbReference type="InterPro" id="IPR018497">
    <property type="entry name" value="Peptidase_M13_C"/>
</dbReference>
<evidence type="ECO:0000256" key="1">
    <source>
        <dbReference type="SAM" id="SignalP"/>
    </source>
</evidence>
<dbReference type="GO" id="GO:0005886">
    <property type="term" value="C:plasma membrane"/>
    <property type="evidence" value="ECO:0007669"/>
    <property type="project" value="TreeGrafter"/>
</dbReference>
<dbReference type="Pfam" id="PF01431">
    <property type="entry name" value="Peptidase_M13"/>
    <property type="match status" value="1"/>
</dbReference>
<keyword evidence="4" id="KW-1185">Reference proteome</keyword>
<evidence type="ECO:0000259" key="2">
    <source>
        <dbReference type="Pfam" id="PF01431"/>
    </source>
</evidence>
<feature type="signal peptide" evidence="1">
    <location>
        <begin position="1"/>
        <end position="17"/>
    </location>
</feature>
<dbReference type="SUPFAM" id="SSF55486">
    <property type="entry name" value="Metalloproteases ('zincins'), catalytic domain"/>
    <property type="match status" value="1"/>
</dbReference>
<proteinExistence type="predicted"/>
<dbReference type="EMBL" id="JAUCMV010000001">
    <property type="protein sequence ID" value="KAK0427887.1"/>
    <property type="molecule type" value="Genomic_DNA"/>
</dbReference>
<protein>
    <recommendedName>
        <fullName evidence="2">Peptidase M13 C-terminal domain-containing protein</fullName>
    </recommendedName>
</protein>
<sequence length="659" mass="74398">MYCGVLLFFLTFLKIDASVFSTQAELARSFNESVRPCDNLHGHVCVGRAVEKFTLRAQYGLAMDISKILNARREKEPVTKLILEAITKQAHLKKGDLKKCRLHGYSISEEDVTSQDNDYKMGDVLGQMIAAGRVDDPDVINIACRDMTPGYPCVWTLSAEKKKYEAGFAPLDAIESDFVRGVMTGFLRTLAIPMDPKYSVVAYRKIPSEDFKKVVLAETYWEGFHSTVKYIAHHLHDQSDRAEFGRTRQIYLLPTIFGGYGNVLFAHTFYSNKDKLNPGVIGEFKRLVNMVRKEILDTIKSSEWMSTNQRKMLEAYVESIEVSSGVPTKYQNISLLEEMLEVYRGEFNKVDMDGDCALEMMSRAHAIARQSLIHTGYGTVNEFSKMEPSEHSIFDNNAAQLGDKIIFNPGGLHVLNERLFFEFKLAFVGWTIAHEMFHGLGLLKSSVVQKYHMERIVDIPHYEEAEKCYVDFYGQKQFCIKADLCPKGLMKADEGFADVEAARVVYKILQKLPSKRKGASEAANLSKSLEENVLIRDKDPLSVRQWFFFALQLKSCVVGEKYVGKKRALREPHPRNEIRGNAIAQQMREFTETFQCGAGDRNVVVDEPCALYTPLGTGPDILPAEPLSLMAPRVTSGAPFHLASIMISMCTLVYNVFTA</sequence>
<dbReference type="PANTHER" id="PTHR11733">
    <property type="entry name" value="ZINC METALLOPROTEASE FAMILY M13 NEPRILYSIN-RELATED"/>
    <property type="match status" value="1"/>
</dbReference>
<dbReference type="InterPro" id="IPR000718">
    <property type="entry name" value="Peptidase_M13"/>
</dbReference>
<comment type="caution">
    <text evidence="3">The sequence shown here is derived from an EMBL/GenBank/DDBJ whole genome shotgun (WGS) entry which is preliminary data.</text>
</comment>
<feature type="domain" description="Peptidase M13 C-terminal" evidence="2">
    <location>
        <begin position="425"/>
        <end position="601"/>
    </location>
</feature>
<evidence type="ECO:0000313" key="3">
    <source>
        <dbReference type="EMBL" id="KAK0427887.1"/>
    </source>
</evidence>
<dbReference type="Proteomes" id="UP001175271">
    <property type="component" value="Unassembled WGS sequence"/>
</dbReference>
<keyword evidence="1" id="KW-0732">Signal</keyword>
<dbReference type="GO" id="GO:0016485">
    <property type="term" value="P:protein processing"/>
    <property type="evidence" value="ECO:0007669"/>
    <property type="project" value="TreeGrafter"/>
</dbReference>
<evidence type="ECO:0000313" key="4">
    <source>
        <dbReference type="Proteomes" id="UP001175271"/>
    </source>
</evidence>